<keyword evidence="10 15" id="KW-0720">Serine protease</keyword>
<dbReference type="InterPro" id="IPR036852">
    <property type="entry name" value="Peptidase_S8/S53_dom_sf"/>
</dbReference>
<dbReference type="InterPro" id="IPR050819">
    <property type="entry name" value="Tripeptidyl-peptidase_I"/>
</dbReference>
<dbReference type="PROSITE" id="PS00138">
    <property type="entry name" value="SUBTILASE_SER"/>
    <property type="match status" value="1"/>
</dbReference>
<dbReference type="GO" id="GO:0004252">
    <property type="term" value="F:serine-type endopeptidase activity"/>
    <property type="evidence" value="ECO:0007669"/>
    <property type="project" value="UniProtKB-UniRule"/>
</dbReference>
<feature type="region of interest" description="Disordered" evidence="16">
    <location>
        <begin position="175"/>
        <end position="210"/>
    </location>
</feature>
<keyword evidence="19" id="KW-1185">Reference proteome</keyword>
<feature type="binding site" evidence="15">
    <location>
        <position position="605"/>
    </location>
    <ligand>
        <name>Ca(2+)</name>
        <dbReference type="ChEBI" id="CHEBI:29108"/>
    </ligand>
</feature>
<evidence type="ECO:0000313" key="19">
    <source>
        <dbReference type="Proteomes" id="UP000029964"/>
    </source>
</evidence>
<dbReference type="InterPro" id="IPR030400">
    <property type="entry name" value="Sedolisin_dom"/>
</dbReference>
<evidence type="ECO:0000256" key="5">
    <source>
        <dbReference type="ARBA" id="ARBA00022525"/>
    </source>
</evidence>
<dbReference type="GO" id="GO:0046872">
    <property type="term" value="F:metal ion binding"/>
    <property type="evidence" value="ECO:0007669"/>
    <property type="project" value="UniProtKB-UniRule"/>
</dbReference>
<comment type="caution">
    <text evidence="18">The sequence shown here is derived from an EMBL/GenBank/DDBJ whole genome shotgun (WGS) entry which is preliminary data.</text>
</comment>
<dbReference type="Proteomes" id="UP000029964">
    <property type="component" value="Unassembled WGS sequence"/>
</dbReference>
<dbReference type="OrthoDB" id="409122at2759"/>
<dbReference type="Gene3D" id="3.40.50.200">
    <property type="entry name" value="Peptidase S8/S53 domain"/>
    <property type="match status" value="1"/>
</dbReference>
<dbReference type="SUPFAM" id="SSF54897">
    <property type="entry name" value="Protease propeptides/inhibitors"/>
    <property type="match status" value="1"/>
</dbReference>
<feature type="active site" description="Charge relay system" evidence="15">
    <location>
        <position position="296"/>
    </location>
</feature>
<dbReference type="CDD" id="cd11377">
    <property type="entry name" value="Pro-peptidase_S53"/>
    <property type="match status" value="1"/>
</dbReference>
<dbReference type="PANTHER" id="PTHR14218">
    <property type="entry name" value="PROTEASE S8 TRIPEPTIDYL PEPTIDASE I CLN2"/>
    <property type="match status" value="1"/>
</dbReference>
<keyword evidence="6 15" id="KW-0645">Protease</keyword>
<keyword evidence="11 15" id="KW-0106">Calcium</keyword>
<evidence type="ECO:0000256" key="6">
    <source>
        <dbReference type="ARBA" id="ARBA00022670"/>
    </source>
</evidence>
<feature type="domain" description="Peptidase S53" evidence="17">
    <location>
        <begin position="219"/>
        <end position="626"/>
    </location>
</feature>
<dbReference type="InterPro" id="IPR000209">
    <property type="entry name" value="Peptidase_S8/S53_dom"/>
</dbReference>
<comment type="catalytic activity">
    <reaction evidence="1">
        <text>Release of an N-terminal tripeptide from a polypeptide.</text>
        <dbReference type="EC" id="3.4.14.10"/>
    </reaction>
</comment>
<dbReference type="SMART" id="SM00944">
    <property type="entry name" value="Pro-kuma_activ"/>
    <property type="match status" value="1"/>
</dbReference>
<keyword evidence="5" id="KW-0964">Secreted</keyword>
<dbReference type="GO" id="GO:0005576">
    <property type="term" value="C:extracellular region"/>
    <property type="evidence" value="ECO:0007669"/>
    <property type="project" value="UniProtKB-SubCell"/>
</dbReference>
<keyword evidence="7 15" id="KW-0479">Metal-binding</keyword>
<dbReference type="InterPro" id="IPR023828">
    <property type="entry name" value="Peptidase_S8_Ser-AS"/>
</dbReference>
<comment type="function">
    <text evidence="2">Secreted tripeptidyl-peptidase which degrades proteins at acidic pHs and is involved in virulence.</text>
</comment>
<sequence>MQTRTILQVLAAAVGLAKSTPAPRIRTGPPRGEIPHSLNHPVAATDQAVELLIGLHPENRKEFERTLHEISDPHHERYGRHLTRQEAKDLLQPPAEASDSVNRWLLEDGDGEIHVDDHGQWIRVRVPSDATGDLAERISHLPYIYSGTGGFLKALAVPDHVRGYISAIEVNRSPSETGLEKEKRSGTGTFDAAPRSPGDGKGKQGGSEDDVDLERCKDVLTPACIRKIYRIMDDPPAKPHPGTLFGVPGFGGQTAQYTELETFIARFAPYATGGNFSVDLVNGGENPQGNDYPSGEANLDIQYAIAMAYNVSVQYMPVGGEYRDFIPDLEYVSRALLTLAPLALTITVNSVPASSGLADSYLELAAHLLDLPDQRLPQVISISYGTNEQVLDESYARTVCDTFGQLGTRGVSIIAAAGNLGPGVSCLANDGSNSTRFLPGFPASCPYVTAIGATEGNSPEVATNFSSGGFSLYFDRPAWQKDAVGAYLDAHGEEWEGYYNRDGRGYPDVAALGWGHQTMNHGVVETTGGTSAAAPVFAAMIALINNERFWQGKPPMGFLNPWIYSIGDSGFTDITEGRSVGCGGKSVAGLPSPVIPNAGWSAVKGWDPITGFGTPVFDRLKKLAGV</sequence>
<dbReference type="HOGENOM" id="CLU_013783_3_0_1"/>
<evidence type="ECO:0000256" key="16">
    <source>
        <dbReference type="SAM" id="MobiDB-lite"/>
    </source>
</evidence>
<evidence type="ECO:0000256" key="7">
    <source>
        <dbReference type="ARBA" id="ARBA00022723"/>
    </source>
</evidence>
<dbReference type="FunFam" id="3.40.50.200:FF:000015">
    <property type="entry name" value="Tripeptidyl peptidase A"/>
    <property type="match status" value="1"/>
</dbReference>
<evidence type="ECO:0000256" key="9">
    <source>
        <dbReference type="ARBA" id="ARBA00022801"/>
    </source>
</evidence>
<dbReference type="EC" id="3.4.14.10" evidence="4"/>
<gene>
    <name evidence="18" type="ORF">ACRE_041660</name>
</gene>
<feature type="active site" description="Charge relay system" evidence="15">
    <location>
        <position position="300"/>
    </location>
</feature>
<dbReference type="Pfam" id="PF09286">
    <property type="entry name" value="Pro-kuma_activ"/>
    <property type="match status" value="1"/>
</dbReference>
<dbReference type="CDD" id="cd04056">
    <property type="entry name" value="Peptidases_S53"/>
    <property type="match status" value="1"/>
</dbReference>
<evidence type="ECO:0000256" key="1">
    <source>
        <dbReference type="ARBA" id="ARBA00001910"/>
    </source>
</evidence>
<keyword evidence="8" id="KW-0732">Signal</keyword>
<protein>
    <recommendedName>
        <fullName evidence="4">tripeptidyl-peptidase II</fullName>
        <ecNumber evidence="4">3.4.14.10</ecNumber>
    </recommendedName>
</protein>
<dbReference type="SUPFAM" id="SSF52743">
    <property type="entry name" value="Subtilisin-like"/>
    <property type="match status" value="1"/>
</dbReference>
<evidence type="ECO:0000259" key="17">
    <source>
        <dbReference type="PROSITE" id="PS51695"/>
    </source>
</evidence>
<evidence type="ECO:0000256" key="14">
    <source>
        <dbReference type="ARBA" id="ARBA00023180"/>
    </source>
</evidence>
<dbReference type="PROSITE" id="PS51695">
    <property type="entry name" value="SEDOLISIN"/>
    <property type="match status" value="1"/>
</dbReference>
<accession>A0A086T6P7</accession>
<evidence type="ECO:0000256" key="10">
    <source>
        <dbReference type="ARBA" id="ARBA00022825"/>
    </source>
</evidence>
<evidence type="ECO:0000256" key="12">
    <source>
        <dbReference type="ARBA" id="ARBA00023026"/>
    </source>
</evidence>
<keyword evidence="9 15" id="KW-0378">Hydrolase</keyword>
<organism evidence="18 19">
    <name type="scientific">Hapsidospora chrysogenum (strain ATCC 11550 / CBS 779.69 / DSM 880 / IAM 14645 / JCM 23072 / IMI 49137)</name>
    <name type="common">Acremonium chrysogenum</name>
    <dbReference type="NCBI Taxonomy" id="857340"/>
    <lineage>
        <taxon>Eukaryota</taxon>
        <taxon>Fungi</taxon>
        <taxon>Dikarya</taxon>
        <taxon>Ascomycota</taxon>
        <taxon>Pezizomycotina</taxon>
        <taxon>Sordariomycetes</taxon>
        <taxon>Hypocreomycetidae</taxon>
        <taxon>Hypocreales</taxon>
        <taxon>Bionectriaceae</taxon>
        <taxon>Hapsidospora</taxon>
    </lineage>
</organism>
<dbReference type="AlphaFoldDB" id="A0A086T6P7"/>
<evidence type="ECO:0000256" key="8">
    <source>
        <dbReference type="ARBA" id="ARBA00022729"/>
    </source>
</evidence>
<evidence type="ECO:0000256" key="3">
    <source>
        <dbReference type="ARBA" id="ARBA00004239"/>
    </source>
</evidence>
<comment type="cofactor">
    <cofactor evidence="15">
        <name>Ca(2+)</name>
        <dbReference type="ChEBI" id="CHEBI:29108"/>
    </cofactor>
    <text evidence="15">Binds 1 Ca(2+) ion per subunit.</text>
</comment>
<name>A0A086T6P7_HAPC1</name>
<feature type="binding site" evidence="15">
    <location>
        <position position="573"/>
    </location>
    <ligand>
        <name>Ca(2+)</name>
        <dbReference type="ChEBI" id="CHEBI:29108"/>
    </ligand>
</feature>
<dbReference type="GO" id="GO:0006508">
    <property type="term" value="P:proteolysis"/>
    <property type="evidence" value="ECO:0007669"/>
    <property type="project" value="UniProtKB-KW"/>
</dbReference>
<dbReference type="EMBL" id="JPKY01000038">
    <property type="protein sequence ID" value="KFH45029.1"/>
    <property type="molecule type" value="Genomic_DNA"/>
</dbReference>
<evidence type="ECO:0000313" key="18">
    <source>
        <dbReference type="EMBL" id="KFH45029.1"/>
    </source>
</evidence>
<evidence type="ECO:0000256" key="2">
    <source>
        <dbReference type="ARBA" id="ARBA00002451"/>
    </source>
</evidence>
<dbReference type="STRING" id="857340.A0A086T6P7"/>
<dbReference type="Pfam" id="PF00082">
    <property type="entry name" value="Peptidase_S8"/>
    <property type="match status" value="1"/>
</dbReference>
<evidence type="ECO:0000256" key="4">
    <source>
        <dbReference type="ARBA" id="ARBA00012462"/>
    </source>
</evidence>
<keyword evidence="12" id="KW-0843">Virulence</keyword>
<dbReference type="GO" id="GO:0008240">
    <property type="term" value="F:tripeptidyl-peptidase activity"/>
    <property type="evidence" value="ECO:0007669"/>
    <property type="project" value="UniProtKB-EC"/>
</dbReference>
<dbReference type="InterPro" id="IPR015366">
    <property type="entry name" value="S53_propep"/>
</dbReference>
<proteinExistence type="predicted"/>
<keyword evidence="13" id="KW-0865">Zymogen</keyword>
<evidence type="ECO:0000256" key="11">
    <source>
        <dbReference type="ARBA" id="ARBA00022837"/>
    </source>
</evidence>
<reference evidence="19" key="1">
    <citation type="journal article" date="2014" name="Genome Announc.">
        <title>Genome sequence and annotation of Acremonium chrysogenum, producer of the beta-lactam antibiotic cephalosporin C.</title>
        <authorList>
            <person name="Terfehr D."/>
            <person name="Dahlmann T.A."/>
            <person name="Specht T."/>
            <person name="Zadra I."/>
            <person name="Kuernsteiner H."/>
            <person name="Kueck U."/>
        </authorList>
    </citation>
    <scope>NUCLEOTIDE SEQUENCE [LARGE SCALE GENOMIC DNA]</scope>
    <source>
        <strain evidence="19">ATCC 11550 / CBS 779.69 / DSM 880 / IAM 14645 / JCM 23072 / IMI 49137</strain>
    </source>
</reference>
<feature type="active site" description="Charge relay system" evidence="15">
    <location>
        <position position="531"/>
    </location>
</feature>
<keyword evidence="14" id="KW-0325">Glycoprotein</keyword>
<feature type="binding site" evidence="15">
    <location>
        <position position="607"/>
    </location>
    <ligand>
        <name>Ca(2+)</name>
        <dbReference type="ChEBI" id="CHEBI:29108"/>
    </ligand>
</feature>
<comment type="subcellular location">
    <subcellularLocation>
        <location evidence="3">Secreted</location>
        <location evidence="3">Extracellular space</location>
    </subcellularLocation>
</comment>
<dbReference type="PANTHER" id="PTHR14218:SF15">
    <property type="entry name" value="TRIPEPTIDYL-PEPTIDASE 1"/>
    <property type="match status" value="1"/>
</dbReference>
<evidence type="ECO:0000256" key="15">
    <source>
        <dbReference type="PROSITE-ProRule" id="PRU01032"/>
    </source>
</evidence>
<feature type="binding site" evidence="15">
    <location>
        <position position="574"/>
    </location>
    <ligand>
        <name>Ca(2+)</name>
        <dbReference type="ChEBI" id="CHEBI:29108"/>
    </ligand>
</feature>
<evidence type="ECO:0000256" key="13">
    <source>
        <dbReference type="ARBA" id="ARBA00023145"/>
    </source>
</evidence>